<evidence type="ECO:0000256" key="2">
    <source>
        <dbReference type="ARBA" id="ARBA00022840"/>
    </source>
</evidence>
<dbReference type="AlphaFoldDB" id="A0A6A6E478"/>
<dbReference type="PANTHER" id="PTHR14187:SF82">
    <property type="entry name" value="FAMILY CHAPERONE, PUTATIVE (AFU_ORTHOLOGUE AFUA_7G08575)-RELATED"/>
    <property type="match status" value="1"/>
</dbReference>
<dbReference type="CDD" id="cd10170">
    <property type="entry name" value="ASKHA_NBD_HSP70"/>
    <property type="match status" value="1"/>
</dbReference>
<evidence type="ECO:0000313" key="4">
    <source>
        <dbReference type="Proteomes" id="UP000800200"/>
    </source>
</evidence>
<dbReference type="Proteomes" id="UP000800200">
    <property type="component" value="Unassembled WGS sequence"/>
</dbReference>
<protein>
    <submittedName>
        <fullName evidence="3">Actin-like ATPase domain-containing protein</fullName>
    </submittedName>
</protein>
<evidence type="ECO:0000256" key="1">
    <source>
        <dbReference type="ARBA" id="ARBA00022741"/>
    </source>
</evidence>
<dbReference type="OrthoDB" id="2963168at2759"/>
<proteinExistence type="predicted"/>
<reference evidence="3" key="1">
    <citation type="journal article" date="2020" name="Stud. Mycol.">
        <title>101 Dothideomycetes genomes: a test case for predicting lifestyles and emergence of pathogens.</title>
        <authorList>
            <person name="Haridas S."/>
            <person name="Albert R."/>
            <person name="Binder M."/>
            <person name="Bloem J."/>
            <person name="Labutti K."/>
            <person name="Salamov A."/>
            <person name="Andreopoulos B."/>
            <person name="Baker S."/>
            <person name="Barry K."/>
            <person name="Bills G."/>
            <person name="Bluhm B."/>
            <person name="Cannon C."/>
            <person name="Castanera R."/>
            <person name="Culley D."/>
            <person name="Daum C."/>
            <person name="Ezra D."/>
            <person name="Gonzalez J."/>
            <person name="Henrissat B."/>
            <person name="Kuo A."/>
            <person name="Liang C."/>
            <person name="Lipzen A."/>
            <person name="Lutzoni F."/>
            <person name="Magnuson J."/>
            <person name="Mondo S."/>
            <person name="Nolan M."/>
            <person name="Ohm R."/>
            <person name="Pangilinan J."/>
            <person name="Park H.-J."/>
            <person name="Ramirez L."/>
            <person name="Alfaro M."/>
            <person name="Sun H."/>
            <person name="Tritt A."/>
            <person name="Yoshinaga Y."/>
            <person name="Zwiers L.-H."/>
            <person name="Turgeon B."/>
            <person name="Goodwin S."/>
            <person name="Spatafora J."/>
            <person name="Crous P."/>
            <person name="Grigoriev I."/>
        </authorList>
    </citation>
    <scope>NUCLEOTIDE SEQUENCE</scope>
    <source>
        <strain evidence="3">CBS 207.26</strain>
    </source>
</reference>
<keyword evidence="1" id="KW-0547">Nucleotide-binding</keyword>
<dbReference type="SUPFAM" id="SSF53067">
    <property type="entry name" value="Actin-like ATPase domain"/>
    <property type="match status" value="2"/>
</dbReference>
<dbReference type="Pfam" id="PF00012">
    <property type="entry name" value="HSP70"/>
    <property type="match status" value="1"/>
</dbReference>
<keyword evidence="4" id="KW-1185">Reference proteome</keyword>
<gene>
    <name evidence="3" type="ORF">K469DRAFT_665154</name>
</gene>
<organism evidence="3 4">
    <name type="scientific">Zopfia rhizophila CBS 207.26</name>
    <dbReference type="NCBI Taxonomy" id="1314779"/>
    <lineage>
        <taxon>Eukaryota</taxon>
        <taxon>Fungi</taxon>
        <taxon>Dikarya</taxon>
        <taxon>Ascomycota</taxon>
        <taxon>Pezizomycotina</taxon>
        <taxon>Dothideomycetes</taxon>
        <taxon>Dothideomycetes incertae sedis</taxon>
        <taxon>Zopfiaceae</taxon>
        <taxon>Zopfia</taxon>
    </lineage>
</organism>
<keyword evidence="2" id="KW-0067">ATP-binding</keyword>
<dbReference type="InterPro" id="IPR013126">
    <property type="entry name" value="Hsp_70_fam"/>
</dbReference>
<dbReference type="GO" id="GO:0140662">
    <property type="term" value="F:ATP-dependent protein folding chaperone"/>
    <property type="evidence" value="ECO:0007669"/>
    <property type="project" value="InterPro"/>
</dbReference>
<dbReference type="PANTHER" id="PTHR14187">
    <property type="entry name" value="ALPHA KINASE/ELONGATION FACTOR 2 KINASE"/>
    <property type="match status" value="1"/>
</dbReference>
<dbReference type="EMBL" id="ML994633">
    <property type="protein sequence ID" value="KAF2185552.1"/>
    <property type="molecule type" value="Genomic_DNA"/>
</dbReference>
<sequence>MVVALADDGSSAFEAEERVVIALDFGTTFSGIAYCFPNQGSSKVATVVNWPGIDGEAHNAPKIPTLINYQGSKFTWGASVNPIADNIVGVKLLLDPSQEKPLYLPTGNIKSDLKKLPKDPVLVAADFIGAIYQYALGEISKEVPKSYMDLCQKQFVLSVPAVWSDAAKNTTLQAAKIAGLFPVTLIKEPEAAALHTLHDLGFSLRIGDAFVICDAGGGTVDLISYEVEATTPRLKLKELVPGSGGMAGSLGLNKRFEEAVKNLIGEEEFFRLKKTKAWFRANTQFDREIKTSFRGKPSEEYFVNFPMADLDDDPANGLESNCWRMTGNDVKDIFAPLITDILRLINEQVNEGIFLVGGFGGSQYLKSCVEKAQSGIQVLQPSDAWSAIMKGAALSKLPKTALVESTKATQHYGVEAWSVYDEDLDYGEKAVSRRDGTTRALTFTWYIGIGDDLRRDQVIKFPFYRSIDADYSDSDLIFQDELYESKDKMAPRHKSKGDAIKINCIVKSDFRGVDQSKFREKQDTNGKKYYDVYYDLVVKLESALMTFSCEVGGKTLGLVEANYRN</sequence>
<dbReference type="InterPro" id="IPR043129">
    <property type="entry name" value="ATPase_NBD"/>
</dbReference>
<accession>A0A6A6E478</accession>
<evidence type="ECO:0000313" key="3">
    <source>
        <dbReference type="EMBL" id="KAF2185552.1"/>
    </source>
</evidence>
<dbReference type="GO" id="GO:0005524">
    <property type="term" value="F:ATP binding"/>
    <property type="evidence" value="ECO:0007669"/>
    <property type="project" value="UniProtKB-KW"/>
</dbReference>
<dbReference type="Gene3D" id="3.30.420.40">
    <property type="match status" value="1"/>
</dbReference>
<name>A0A6A6E478_9PEZI</name>